<feature type="compositionally biased region" description="Basic and acidic residues" evidence="5">
    <location>
        <begin position="201"/>
        <end position="223"/>
    </location>
</feature>
<dbReference type="Proteomes" id="UP001431783">
    <property type="component" value="Unassembled WGS sequence"/>
</dbReference>
<feature type="compositionally biased region" description="Basic and acidic residues" evidence="5">
    <location>
        <begin position="237"/>
        <end position="294"/>
    </location>
</feature>
<dbReference type="GO" id="GO:0042393">
    <property type="term" value="F:histone binding"/>
    <property type="evidence" value="ECO:0007669"/>
    <property type="project" value="TreeGrafter"/>
</dbReference>
<dbReference type="Pfam" id="PF22878">
    <property type="entry name" value="SPT2_N"/>
    <property type="match status" value="1"/>
</dbReference>
<name>A0AAW1TYB4_9CUCU</name>
<dbReference type="PANTHER" id="PTHR22691:SF8">
    <property type="entry name" value="PROTEIN SPT2 HOMOLOG"/>
    <property type="match status" value="1"/>
</dbReference>
<protein>
    <recommendedName>
        <fullName evidence="2">Protein SPT2 homolog</fullName>
    </recommendedName>
</protein>
<evidence type="ECO:0000256" key="3">
    <source>
        <dbReference type="ARBA" id="ARBA00023054"/>
    </source>
</evidence>
<dbReference type="GO" id="GO:0006334">
    <property type="term" value="P:nucleosome assembly"/>
    <property type="evidence" value="ECO:0007669"/>
    <property type="project" value="TreeGrafter"/>
</dbReference>
<dbReference type="SMART" id="SM00784">
    <property type="entry name" value="SPT2"/>
    <property type="match status" value="1"/>
</dbReference>
<feature type="compositionally biased region" description="Polar residues" evidence="5">
    <location>
        <begin position="360"/>
        <end position="372"/>
    </location>
</feature>
<dbReference type="PANTHER" id="PTHR22691">
    <property type="entry name" value="YEAST SPT2-RELATED"/>
    <property type="match status" value="1"/>
</dbReference>
<dbReference type="AlphaFoldDB" id="A0AAW1TYB4"/>
<reference evidence="7 8" key="1">
    <citation type="submission" date="2023-03" db="EMBL/GenBank/DDBJ databases">
        <title>Genome insight into feeding habits of ladybird beetles.</title>
        <authorList>
            <person name="Li H.-S."/>
            <person name="Huang Y.-H."/>
            <person name="Pang H."/>
        </authorList>
    </citation>
    <scope>NUCLEOTIDE SEQUENCE [LARGE SCALE GENOMIC DNA]</scope>
    <source>
        <strain evidence="7">SYSU_2023b</strain>
        <tissue evidence="7">Whole body</tissue>
    </source>
</reference>
<feature type="region of interest" description="Disordered" evidence="5">
    <location>
        <begin position="145"/>
        <end position="511"/>
    </location>
</feature>
<feature type="compositionally biased region" description="Basic and acidic residues" evidence="5">
    <location>
        <begin position="165"/>
        <end position="182"/>
    </location>
</feature>
<keyword evidence="8" id="KW-1185">Reference proteome</keyword>
<evidence type="ECO:0000313" key="7">
    <source>
        <dbReference type="EMBL" id="KAK9876596.1"/>
    </source>
</evidence>
<feature type="compositionally biased region" description="Low complexity" evidence="5">
    <location>
        <begin position="373"/>
        <end position="392"/>
    </location>
</feature>
<dbReference type="EMBL" id="JARQZJ010000037">
    <property type="protein sequence ID" value="KAK9876596.1"/>
    <property type="molecule type" value="Genomic_DNA"/>
</dbReference>
<comment type="similarity">
    <text evidence="1">Belongs to the SPT2 family.</text>
</comment>
<evidence type="ECO:0000256" key="1">
    <source>
        <dbReference type="ARBA" id="ARBA00006461"/>
    </source>
</evidence>
<feature type="compositionally biased region" description="Acidic residues" evidence="5">
    <location>
        <begin position="491"/>
        <end position="511"/>
    </location>
</feature>
<gene>
    <name evidence="7" type="ORF">WA026_013975</name>
</gene>
<feature type="domain" description="SPT2 homolog N-terminal" evidence="6">
    <location>
        <begin position="1"/>
        <end position="92"/>
    </location>
</feature>
<keyword evidence="3 4" id="KW-0175">Coiled coil</keyword>
<feature type="compositionally biased region" description="Basic and acidic residues" evidence="5">
    <location>
        <begin position="446"/>
        <end position="463"/>
    </location>
</feature>
<evidence type="ECO:0000256" key="5">
    <source>
        <dbReference type="SAM" id="MobiDB-lite"/>
    </source>
</evidence>
<evidence type="ECO:0000256" key="2">
    <source>
        <dbReference type="ARBA" id="ARBA00013786"/>
    </source>
</evidence>
<dbReference type="GO" id="GO:0003677">
    <property type="term" value="F:DNA binding"/>
    <property type="evidence" value="ECO:0007669"/>
    <property type="project" value="TreeGrafter"/>
</dbReference>
<dbReference type="InterPro" id="IPR013256">
    <property type="entry name" value="Chromatin_SPT2"/>
</dbReference>
<dbReference type="GO" id="GO:0006360">
    <property type="term" value="P:transcription by RNA polymerase I"/>
    <property type="evidence" value="ECO:0007669"/>
    <property type="project" value="TreeGrafter"/>
</dbReference>
<proteinExistence type="inferred from homology"/>
<organism evidence="7 8">
    <name type="scientific">Henosepilachna vigintioctopunctata</name>
    <dbReference type="NCBI Taxonomy" id="420089"/>
    <lineage>
        <taxon>Eukaryota</taxon>
        <taxon>Metazoa</taxon>
        <taxon>Ecdysozoa</taxon>
        <taxon>Arthropoda</taxon>
        <taxon>Hexapoda</taxon>
        <taxon>Insecta</taxon>
        <taxon>Pterygota</taxon>
        <taxon>Neoptera</taxon>
        <taxon>Endopterygota</taxon>
        <taxon>Coleoptera</taxon>
        <taxon>Polyphaga</taxon>
        <taxon>Cucujiformia</taxon>
        <taxon>Coccinelloidea</taxon>
        <taxon>Coccinellidae</taxon>
        <taxon>Epilachninae</taxon>
        <taxon>Epilachnini</taxon>
        <taxon>Henosepilachna</taxon>
    </lineage>
</organism>
<dbReference type="GO" id="GO:0005730">
    <property type="term" value="C:nucleolus"/>
    <property type="evidence" value="ECO:0007669"/>
    <property type="project" value="TreeGrafter"/>
</dbReference>
<evidence type="ECO:0000256" key="4">
    <source>
        <dbReference type="SAM" id="Coils"/>
    </source>
</evidence>
<sequence length="588" mass="67797">MDFGTILHKAQKNEVTKKEPIRYYSTKFEPPKKEQRNKNQVAINVKKFLEKKEQEEKQKRLEALKKKEELLALRSKDKKAVKRVSVMLKRTKSANQSVIEDAVDSDNTALTLAGPAQPDEDDYGYVSQEASAFYNKMMEKYNKMPEEPPKFLTEKRKVSTNLNNTKDRVKAALEREKEEALMPHKRKRKPKNLDDDSVQGSDDKHEEVEEKHESKKLKVEKPKPKAPPPMNFADLIKLAEKKQFEPIIIDKKPKEKENPLTKKQKKELERVREWEERKNDKNKMPASDKRKSADHQNPIGENVKDKVNKSSSTSILADALTKNKTKVSSSSKTEKLSEKPEVINKPKIDWGPKHPGAGRLNNSNNSSLIGQNSKLSHGSSSSKSESTQRSSKPATGDVRKPLSNTVAKPKPNDNLKPKASLSKDSLKVSNATNYRKTENAIVSQERPLDRMKPKEFPPRDMMRPKQFPPTDMRKPMSRPNKMKVNKGRIMDDDDEEEDSEMDDFIDDGPEEEEDYSKYISEIFGYNKSKYARYDDEDDALMESSYAQQMKEEVISTKMGIMEDLEDMKLEEEHKRRKALMKKKLSKKR</sequence>
<dbReference type="InterPro" id="IPR054552">
    <property type="entry name" value="SPT2_N"/>
</dbReference>
<evidence type="ECO:0000313" key="8">
    <source>
        <dbReference type="Proteomes" id="UP001431783"/>
    </source>
</evidence>
<feature type="compositionally biased region" description="Basic and acidic residues" evidence="5">
    <location>
        <begin position="332"/>
        <end position="352"/>
    </location>
</feature>
<evidence type="ECO:0000259" key="6">
    <source>
        <dbReference type="Pfam" id="PF22878"/>
    </source>
</evidence>
<dbReference type="Pfam" id="PF08243">
    <property type="entry name" value="SPT2"/>
    <property type="match status" value="1"/>
</dbReference>
<feature type="compositionally biased region" description="Basic and acidic residues" evidence="5">
    <location>
        <begin position="145"/>
        <end position="157"/>
    </location>
</feature>
<accession>A0AAW1TYB4</accession>
<comment type="caution">
    <text evidence="7">The sequence shown here is derived from an EMBL/GenBank/DDBJ whole genome shotgun (WGS) entry which is preliminary data.</text>
</comment>
<feature type="coiled-coil region" evidence="4">
    <location>
        <begin position="32"/>
        <end position="74"/>
    </location>
</feature>